<dbReference type="SUPFAM" id="SSF101690">
    <property type="entry name" value="PAZ domain"/>
    <property type="match status" value="1"/>
</dbReference>
<sequence length="939" mass="107831">MSFRIPKKRKPEDEGAGGTIPPKQNYSSSSSYASASSSSRQTSNGGKNASVYMNGFELQIGRSVEIHKYEIKLFGVFRKRNGDEDRKDLTQGSKEAKDDISIQKRRRGCWEIFRAVVRENNSLFGDRNHRFVYDCGLIFYSIDAIFPETETKTGTFDVAILSRECQDYYGQAMKMIEYSIKKVRDGTFTLGVAPEDKDDRSMQQFLEVLTSQGVYAEGLDNLIFRNHRYDVKYDTPVLRNKPEYPFCVRHGSSKSVFVAEIENSNKALQTILQLEKKTSPFFPRMNVLQFVDQSKSDIGERIVRGLFVTTTHLKKQKVFRVADFSKMNCNDITFKMRDRQNEDEFREISVTEYYQEAHKFSTRAGHRPCVVERKKRFNGEKEENNYPMDCLEIMDGQRIMDKKQSGDITAYLISEARVLPRQMGDEIKEELNHRVLNQEAEKYLEAFGVRISRDLLRSDAKILQAPKIAYGDKEKYLTTDNGQKNAWKIDDALKFYRPGKISDAGGENEQNRWIFAVLNEFQSERDHAAAKRFLGKLQDRAKLRGMLMLNPEVRCLDVRDPDPDTVNKKLSELCQYAKANKVKFIMFIQYERKDMSRDTMKQLETKFKLTTQQITMSTVNKGAGDKGDRMVLDNILNKTNEKLGGINCIMKPSPQIAQWFSGNVMYMGLDISHPGLGGNALSSVTPTAVGMTFTKNRDEVQGRYWFQEAREHMLRSLKKQIVFAIEEFNRCSRRYPDKIVVYRGGVSEGEYDKVKTDEVEQFMEAFREINFPGKRKPALIIVIVQRNSGYRLIPTQDNDFRGNDAIVQNVLPGTCAEVIGEGGRKEFILVPHQAIQGTAKPSKYVLIYDEAKCITLSELETLTNTLCYSHGIVTSPVSCPSILYQAGDLAKRAINNYRIHSSRRDFGAMPPIEEVDKRNEYFDQMCDMLQVTLDTRFWA</sequence>
<reference evidence="4 5" key="2">
    <citation type="journal article" date="2019" name="G3 (Bethesda)">
        <title>Hybrid Assembly of the Genome of the Entomopathogenic Nematode Steinernema carpocapsae Identifies the X-Chromosome.</title>
        <authorList>
            <person name="Serra L."/>
            <person name="Macchietto M."/>
            <person name="Macias-Munoz A."/>
            <person name="McGill C.J."/>
            <person name="Rodriguez I.M."/>
            <person name="Rodriguez B."/>
            <person name="Murad R."/>
            <person name="Mortazavi A."/>
        </authorList>
    </citation>
    <scope>NUCLEOTIDE SEQUENCE [LARGE SCALE GENOMIC DNA]</scope>
    <source>
        <strain evidence="4 5">ALL</strain>
    </source>
</reference>
<dbReference type="Pfam" id="PF02171">
    <property type="entry name" value="Piwi"/>
    <property type="match status" value="1"/>
</dbReference>
<dbReference type="EMBL" id="AZBU02000011">
    <property type="protein sequence ID" value="TKR60853.1"/>
    <property type="molecule type" value="Genomic_DNA"/>
</dbReference>
<reference evidence="4 5" key="1">
    <citation type="journal article" date="2015" name="Genome Biol.">
        <title>Comparative genomics of Steinernema reveals deeply conserved gene regulatory networks.</title>
        <authorList>
            <person name="Dillman A.R."/>
            <person name="Macchietto M."/>
            <person name="Porter C.F."/>
            <person name="Rogers A."/>
            <person name="Williams B."/>
            <person name="Antoshechkin I."/>
            <person name="Lee M.M."/>
            <person name="Goodwin Z."/>
            <person name="Lu X."/>
            <person name="Lewis E.E."/>
            <person name="Goodrich-Blair H."/>
            <person name="Stock S.P."/>
            <person name="Adams B.J."/>
            <person name="Sternberg P.W."/>
            <person name="Mortazavi A."/>
        </authorList>
    </citation>
    <scope>NUCLEOTIDE SEQUENCE [LARGE SCALE GENOMIC DNA]</scope>
    <source>
        <strain evidence="4 5">ALL</strain>
    </source>
</reference>
<dbReference type="InterPro" id="IPR003100">
    <property type="entry name" value="PAZ_dom"/>
</dbReference>
<evidence type="ECO:0000256" key="1">
    <source>
        <dbReference type="SAM" id="MobiDB-lite"/>
    </source>
</evidence>
<feature type="domain" description="PAZ" evidence="2">
    <location>
        <begin position="286"/>
        <end position="395"/>
    </location>
</feature>
<accession>A0A4U5LXD9</accession>
<feature type="domain" description="Piwi" evidence="3">
    <location>
        <begin position="583"/>
        <end position="898"/>
    </location>
</feature>
<dbReference type="STRING" id="34508.A0A4U5LXD9"/>
<dbReference type="InterPro" id="IPR036397">
    <property type="entry name" value="RNaseH_sf"/>
</dbReference>
<dbReference type="InterPro" id="IPR012337">
    <property type="entry name" value="RNaseH-like_sf"/>
</dbReference>
<dbReference type="PROSITE" id="PS50821">
    <property type="entry name" value="PAZ"/>
    <property type="match status" value="1"/>
</dbReference>
<dbReference type="Gene3D" id="3.40.50.2300">
    <property type="match status" value="1"/>
</dbReference>
<feature type="compositionally biased region" description="Low complexity" evidence="1">
    <location>
        <begin position="26"/>
        <end position="39"/>
    </location>
</feature>
<dbReference type="SMART" id="SM00950">
    <property type="entry name" value="Piwi"/>
    <property type="match status" value="1"/>
</dbReference>
<dbReference type="Pfam" id="PF02170">
    <property type="entry name" value="PAZ"/>
    <property type="match status" value="1"/>
</dbReference>
<dbReference type="Proteomes" id="UP000298663">
    <property type="component" value="Unassembled WGS sequence"/>
</dbReference>
<name>A0A4U5LXD9_STECR</name>
<dbReference type="PANTHER" id="PTHR22891">
    <property type="entry name" value="EUKARYOTIC TRANSLATION INITIATION FACTOR 2C"/>
    <property type="match status" value="1"/>
</dbReference>
<dbReference type="GO" id="GO:0003723">
    <property type="term" value="F:RNA binding"/>
    <property type="evidence" value="ECO:0007669"/>
    <property type="project" value="InterPro"/>
</dbReference>
<evidence type="ECO:0000313" key="5">
    <source>
        <dbReference type="Proteomes" id="UP000298663"/>
    </source>
</evidence>
<evidence type="ECO:0000313" key="4">
    <source>
        <dbReference type="EMBL" id="TKR60853.1"/>
    </source>
</evidence>
<dbReference type="Gene3D" id="3.30.420.10">
    <property type="entry name" value="Ribonuclease H-like superfamily/Ribonuclease H"/>
    <property type="match status" value="1"/>
</dbReference>
<keyword evidence="5" id="KW-1185">Reference proteome</keyword>
<dbReference type="AlphaFoldDB" id="A0A4U5LXD9"/>
<feature type="region of interest" description="Disordered" evidence="1">
    <location>
        <begin position="1"/>
        <end position="46"/>
    </location>
</feature>
<proteinExistence type="predicted"/>
<dbReference type="OrthoDB" id="10252740at2759"/>
<dbReference type="InterPro" id="IPR036085">
    <property type="entry name" value="PAZ_dom_sf"/>
</dbReference>
<comment type="caution">
    <text evidence="4">The sequence shown here is derived from an EMBL/GenBank/DDBJ whole genome shotgun (WGS) entry which is preliminary data.</text>
</comment>
<protein>
    <recommendedName>
        <fullName evidence="6">Piwi domain-containing protein</fullName>
    </recommendedName>
</protein>
<dbReference type="Gene3D" id="2.170.260.10">
    <property type="entry name" value="paz domain"/>
    <property type="match status" value="1"/>
</dbReference>
<evidence type="ECO:0000259" key="2">
    <source>
        <dbReference type="PROSITE" id="PS50821"/>
    </source>
</evidence>
<organism evidence="4 5">
    <name type="scientific">Steinernema carpocapsae</name>
    <name type="common">Entomopathogenic nematode</name>
    <dbReference type="NCBI Taxonomy" id="34508"/>
    <lineage>
        <taxon>Eukaryota</taxon>
        <taxon>Metazoa</taxon>
        <taxon>Ecdysozoa</taxon>
        <taxon>Nematoda</taxon>
        <taxon>Chromadorea</taxon>
        <taxon>Rhabditida</taxon>
        <taxon>Tylenchina</taxon>
        <taxon>Panagrolaimomorpha</taxon>
        <taxon>Strongyloidoidea</taxon>
        <taxon>Steinernematidae</taxon>
        <taxon>Steinernema</taxon>
    </lineage>
</organism>
<dbReference type="PROSITE" id="PS50822">
    <property type="entry name" value="PIWI"/>
    <property type="match status" value="1"/>
</dbReference>
<dbReference type="SUPFAM" id="SSF53098">
    <property type="entry name" value="Ribonuclease H-like"/>
    <property type="match status" value="1"/>
</dbReference>
<gene>
    <name evidence="4" type="ORF">L596_028038</name>
</gene>
<evidence type="ECO:0008006" key="6">
    <source>
        <dbReference type="Google" id="ProtNLM"/>
    </source>
</evidence>
<evidence type="ECO:0000259" key="3">
    <source>
        <dbReference type="PROSITE" id="PS50822"/>
    </source>
</evidence>
<dbReference type="CDD" id="cd02846">
    <property type="entry name" value="PAZ_argonaute_like"/>
    <property type="match status" value="1"/>
</dbReference>
<dbReference type="InterPro" id="IPR003165">
    <property type="entry name" value="Piwi"/>
</dbReference>